<gene>
    <name evidence="8" type="ORF">M9Y10_041227</name>
</gene>
<dbReference type="Proteomes" id="UP001470230">
    <property type="component" value="Unassembled WGS sequence"/>
</dbReference>
<dbReference type="SUPFAM" id="SSF56204">
    <property type="entry name" value="Hect, E3 ligase catalytic domain"/>
    <property type="match status" value="1"/>
</dbReference>
<keyword evidence="9" id="KW-1185">Reference proteome</keyword>
<keyword evidence="5 6" id="KW-0833">Ubl conjugation pathway</keyword>
<evidence type="ECO:0000313" key="8">
    <source>
        <dbReference type="EMBL" id="KAK8885773.1"/>
    </source>
</evidence>
<dbReference type="PANTHER" id="PTHR11254">
    <property type="entry name" value="HECT DOMAIN UBIQUITIN-PROTEIN LIGASE"/>
    <property type="match status" value="1"/>
</dbReference>
<dbReference type="InterPro" id="IPR050409">
    <property type="entry name" value="E3_ubiq-protein_ligase"/>
</dbReference>
<evidence type="ECO:0000259" key="7">
    <source>
        <dbReference type="PROSITE" id="PS50237"/>
    </source>
</evidence>
<comment type="pathway">
    <text evidence="2">Protein modification; protein ubiquitination.</text>
</comment>
<organism evidence="8 9">
    <name type="scientific">Tritrichomonas musculus</name>
    <dbReference type="NCBI Taxonomy" id="1915356"/>
    <lineage>
        <taxon>Eukaryota</taxon>
        <taxon>Metamonada</taxon>
        <taxon>Parabasalia</taxon>
        <taxon>Tritrichomonadida</taxon>
        <taxon>Tritrichomonadidae</taxon>
        <taxon>Tritrichomonas</taxon>
    </lineage>
</organism>
<accession>A0ABR2K3S9</accession>
<feature type="domain" description="HECT" evidence="7">
    <location>
        <begin position="550"/>
        <end position="865"/>
    </location>
</feature>
<protein>
    <recommendedName>
        <fullName evidence="3">HECT-type E3 ubiquitin transferase</fullName>
        <ecNumber evidence="3">2.3.2.26</ecNumber>
    </recommendedName>
</protein>
<evidence type="ECO:0000256" key="2">
    <source>
        <dbReference type="ARBA" id="ARBA00004906"/>
    </source>
</evidence>
<evidence type="ECO:0000256" key="5">
    <source>
        <dbReference type="ARBA" id="ARBA00022786"/>
    </source>
</evidence>
<dbReference type="SMART" id="SM00119">
    <property type="entry name" value="HECTc"/>
    <property type="match status" value="1"/>
</dbReference>
<name>A0ABR2K3S9_9EUKA</name>
<dbReference type="Gene3D" id="3.90.1750.10">
    <property type="entry name" value="Hect, E3 ligase catalytic domains"/>
    <property type="match status" value="1"/>
</dbReference>
<evidence type="ECO:0000256" key="1">
    <source>
        <dbReference type="ARBA" id="ARBA00000885"/>
    </source>
</evidence>
<dbReference type="Gene3D" id="3.30.2160.10">
    <property type="entry name" value="Hect, E3 ligase catalytic domain"/>
    <property type="match status" value="1"/>
</dbReference>
<dbReference type="PROSITE" id="PS50237">
    <property type="entry name" value="HECT"/>
    <property type="match status" value="1"/>
</dbReference>
<dbReference type="Pfam" id="PF00632">
    <property type="entry name" value="HECT"/>
    <property type="match status" value="1"/>
</dbReference>
<comment type="caution">
    <text evidence="8">The sequence shown here is derived from an EMBL/GenBank/DDBJ whole genome shotgun (WGS) entry which is preliminary data.</text>
</comment>
<dbReference type="PANTHER" id="PTHR11254:SF440">
    <property type="entry name" value="E3 UBIQUITIN-PROTEIN LIGASE NEDD-4"/>
    <property type="match status" value="1"/>
</dbReference>
<evidence type="ECO:0000256" key="4">
    <source>
        <dbReference type="ARBA" id="ARBA00022679"/>
    </source>
</evidence>
<feature type="active site" description="Glycyl thioester intermediate" evidence="6">
    <location>
        <position position="834"/>
    </location>
</feature>
<dbReference type="EMBL" id="JAPFFF010000007">
    <property type="protein sequence ID" value="KAK8885773.1"/>
    <property type="molecule type" value="Genomic_DNA"/>
</dbReference>
<dbReference type="EC" id="2.3.2.26" evidence="3"/>
<comment type="catalytic activity">
    <reaction evidence="1">
        <text>S-ubiquitinyl-[E2 ubiquitin-conjugating enzyme]-L-cysteine + [acceptor protein]-L-lysine = [E2 ubiquitin-conjugating enzyme]-L-cysteine + N(6)-ubiquitinyl-[acceptor protein]-L-lysine.</text>
        <dbReference type="EC" id="2.3.2.26"/>
    </reaction>
</comment>
<dbReference type="Gene3D" id="3.30.2410.10">
    <property type="entry name" value="Hect, E3 ligase catalytic domain"/>
    <property type="match status" value="1"/>
</dbReference>
<keyword evidence="4" id="KW-0808">Transferase</keyword>
<evidence type="ECO:0000256" key="3">
    <source>
        <dbReference type="ARBA" id="ARBA00012485"/>
    </source>
</evidence>
<sequence length="865" mass="100999">MTQNQVFPNVNTKDFDEMDKICHSLIEASYIKNFSTDFLNSMMNYLAVYQQRNKNFIIDALFMKYLKQFKKDVNQHEISVLADTMSNNQQINSQYHIAFICFCDDSDQLKLHEQLLSQSWKIRNEDEISINEIDISNTISLYLLKEEEVYLDNDISNQIYDQIYFSNKGPDQTLNFMQTPEDISKVNKYYPLSYWESLTIKDNLTEINVADNPFLFHAAACLNYTNSSIKVQYDTKNFQYPENVSYDLIKFTIKKVPITDFLNIKTLSTKVKNLCTLTYFLISNKVSPRDLRYYQGIMKPRSFLILSMIYYNYINKDISNLLLNLINDQIDIYNSSDITLAHFFFTILEPSFYDYLNEKTKDILYIAPQRIFNTKMNKSFPSSKEYYGYLKKRFMKGDIRKEGKEKVFNNNKKDLSRFVQLAFLLFPLRIQKQIICTYDVDVSNPCFAIHLLLIDIEVGDYIEAVKKIKCINQTEELENLFKKETNIPNIKNFLTHAAPDDSLDIIFKFDLISLFSADELIMIYFNLIFPGIEIEVDRNNILSSSMNEFKSKNIKERRIRIKYKSEKGIDHGGLSKDWFINVSNAILETGVFKPVPNGSSLTINEDNINKKVCYFTGQLIASAFNNQRNINIKLTSFIWKILLNEQINLEDMKNYDNEMYQSLFWISENDPKQAMMTFVDSNDEDLCPNGKNIEVTEENKKEYIKLIMKKKFIDKKVEAFGFLLKGFKNSLNYDYVKFFNSETVKDLVVGSETIDCNDWKKNTEYDRLYSSKFNQFFEVISNWPQPKLKKLLKFITGSSVVPIGGFSNFYSIGGNLRIEFISGDSDSLPTSHTCSNSLTLHCYSSKEKLDEKLSLAIECDDFALT</sequence>
<evidence type="ECO:0000256" key="6">
    <source>
        <dbReference type="PROSITE-ProRule" id="PRU00104"/>
    </source>
</evidence>
<proteinExistence type="predicted"/>
<evidence type="ECO:0000313" key="9">
    <source>
        <dbReference type="Proteomes" id="UP001470230"/>
    </source>
</evidence>
<reference evidence="8 9" key="1">
    <citation type="submission" date="2024-04" db="EMBL/GenBank/DDBJ databases">
        <title>Tritrichomonas musculus Genome.</title>
        <authorList>
            <person name="Alves-Ferreira E."/>
            <person name="Grigg M."/>
            <person name="Lorenzi H."/>
            <person name="Galac M."/>
        </authorList>
    </citation>
    <scope>NUCLEOTIDE SEQUENCE [LARGE SCALE GENOMIC DNA]</scope>
    <source>
        <strain evidence="8 9">EAF2021</strain>
    </source>
</reference>
<dbReference type="InterPro" id="IPR035983">
    <property type="entry name" value="Hect_E3_ubiquitin_ligase"/>
</dbReference>
<dbReference type="InterPro" id="IPR000569">
    <property type="entry name" value="HECT_dom"/>
</dbReference>